<keyword evidence="2" id="KW-0472">Membrane</keyword>
<name>A0A941CS46_9CLOT</name>
<evidence type="ECO:0000256" key="1">
    <source>
        <dbReference type="SAM" id="MobiDB-lite"/>
    </source>
</evidence>
<feature type="region of interest" description="Disordered" evidence="1">
    <location>
        <begin position="289"/>
        <end position="338"/>
    </location>
</feature>
<sequence>MDVVRKIFNRKYLFLYCFGLLLAVYLYFRNKYGYAEITYSLLYIGIGFLIALFYVFKDYLYNPLSASYKRVIMEDALFNHKGMILEDFESYPLYKEFVTFHLKRTAEDPYSDTVSAIEAVRYINHKMIDALYIPLASKDTVEKHHVMPLKEAVGKFIRYAGDQPIIIYNQPFTHTYLNVKLDKEVHISFIDAMKMSKDLYGLTGKSVKDLRKFLGFYNLGDDEVADAKVIGAIYLDYIYTVSKYRKKESHRHKLQEMLPEKLRSTPSMDPLLAKAADEASLTATLKMEPLKENPGDSPDHPQEAANLPAEAPKVEPKSRRSKPSDLPSVENGEKPVTDLSKIVLDAWHKLRKSLKHWFDTH</sequence>
<feature type="transmembrane region" description="Helical" evidence="2">
    <location>
        <begin position="12"/>
        <end position="28"/>
    </location>
</feature>
<dbReference type="EMBL" id="JAGSCS010000020">
    <property type="protein sequence ID" value="MBR0577119.1"/>
    <property type="molecule type" value="Genomic_DNA"/>
</dbReference>
<dbReference type="Gene3D" id="3.30.420.10">
    <property type="entry name" value="Ribonuclease H-like superfamily/Ribonuclease H"/>
    <property type="match status" value="1"/>
</dbReference>
<dbReference type="InterPro" id="IPR036397">
    <property type="entry name" value="RNaseH_sf"/>
</dbReference>
<organism evidence="3 4">
    <name type="scientific">Proteiniclasticum sediminis</name>
    <dbReference type="NCBI Taxonomy" id="2804028"/>
    <lineage>
        <taxon>Bacteria</taxon>
        <taxon>Bacillati</taxon>
        <taxon>Bacillota</taxon>
        <taxon>Clostridia</taxon>
        <taxon>Eubacteriales</taxon>
        <taxon>Clostridiaceae</taxon>
        <taxon>Proteiniclasticum</taxon>
    </lineage>
</organism>
<dbReference type="Proteomes" id="UP000675379">
    <property type="component" value="Unassembled WGS sequence"/>
</dbReference>
<evidence type="ECO:0000313" key="3">
    <source>
        <dbReference type="EMBL" id="MBR0577119.1"/>
    </source>
</evidence>
<accession>A0A941CS46</accession>
<keyword evidence="2" id="KW-0812">Transmembrane</keyword>
<dbReference type="AlphaFoldDB" id="A0A941CS46"/>
<gene>
    <name evidence="3" type="ORF">KCG48_12415</name>
</gene>
<evidence type="ECO:0000313" key="4">
    <source>
        <dbReference type="Proteomes" id="UP000675379"/>
    </source>
</evidence>
<evidence type="ECO:0000256" key="2">
    <source>
        <dbReference type="SAM" id="Phobius"/>
    </source>
</evidence>
<keyword evidence="2" id="KW-1133">Transmembrane helix</keyword>
<dbReference type="RefSeq" id="WP_211802538.1">
    <property type="nucleotide sequence ID" value="NZ_JAGSCS010000020.1"/>
</dbReference>
<dbReference type="GO" id="GO:0003676">
    <property type="term" value="F:nucleic acid binding"/>
    <property type="evidence" value="ECO:0007669"/>
    <property type="project" value="InterPro"/>
</dbReference>
<keyword evidence="4" id="KW-1185">Reference proteome</keyword>
<reference evidence="3" key="1">
    <citation type="submission" date="2021-04" db="EMBL/GenBank/DDBJ databases">
        <title>Proteiniclasticum sedimins sp. nov., an obligate anaerobic bacterium isolated from anaerobic sludge.</title>
        <authorList>
            <person name="Liu J."/>
        </authorList>
    </citation>
    <scope>NUCLEOTIDE SEQUENCE</scope>
    <source>
        <strain evidence="3">BAD-10</strain>
    </source>
</reference>
<feature type="compositionally biased region" description="Basic and acidic residues" evidence="1">
    <location>
        <begin position="289"/>
        <end position="302"/>
    </location>
</feature>
<feature type="transmembrane region" description="Helical" evidence="2">
    <location>
        <begin position="40"/>
        <end position="60"/>
    </location>
</feature>
<protein>
    <submittedName>
        <fullName evidence="3">Uncharacterized protein</fullName>
    </submittedName>
</protein>
<proteinExistence type="predicted"/>
<comment type="caution">
    <text evidence="3">The sequence shown here is derived from an EMBL/GenBank/DDBJ whole genome shotgun (WGS) entry which is preliminary data.</text>
</comment>